<evidence type="ECO:0000313" key="4">
    <source>
        <dbReference type="Proteomes" id="UP001063166"/>
    </source>
</evidence>
<evidence type="ECO:0000256" key="1">
    <source>
        <dbReference type="SAM" id="Phobius"/>
    </source>
</evidence>
<protein>
    <recommendedName>
        <fullName evidence="2">DUF6533 domain-containing protein</fullName>
    </recommendedName>
</protein>
<reference evidence="3" key="1">
    <citation type="submission" date="2022-07" db="EMBL/GenBank/DDBJ databases">
        <title>The genome of Lyophyllum shimeji provides insight into the initial evolution of ectomycorrhizal fungal genome.</title>
        <authorList>
            <person name="Kobayashi Y."/>
            <person name="Shibata T."/>
            <person name="Hirakawa H."/>
            <person name="Shigenobu S."/>
            <person name="Nishiyama T."/>
            <person name="Yamada A."/>
            <person name="Hasebe M."/>
            <person name="Kawaguchi M."/>
        </authorList>
    </citation>
    <scope>NUCLEOTIDE SEQUENCE</scope>
    <source>
        <strain evidence="3">AT787</strain>
    </source>
</reference>
<proteinExistence type="predicted"/>
<dbReference type="Pfam" id="PF20151">
    <property type="entry name" value="DUF6533"/>
    <property type="match status" value="1"/>
</dbReference>
<feature type="domain" description="DUF6533" evidence="2">
    <location>
        <begin position="22"/>
        <end position="63"/>
    </location>
</feature>
<sequence length="326" mass="36879">MTDITPPNAEHSAFVARVIRTCQLIPTIVALYDHLITLDREVALIWNKRWTFAKVLFLWNRYFSNLFLLTSAILFLVKPSSNELCVLYLSTDYPMTVFTQITLLAAGTGSFFKDAAPFSSYALCSLLWCFAQSPFTSILNQSSSSVCSYILLKLLRCQRFSLRQHPISTHAGTFLHMLLYVRHITSRSTIAGHVKDFGGALCARSQMWDVLLTDTLLYSSMILTASISNIVVWFTLRPEWFKLLQGFTSAASCVMGGRMVLNLRTAYYLYAPGDVDLGMSGQRTHRGDRMIPLREIRFYREAERSSSETFEDPLAPGSVEQIASIR</sequence>
<dbReference type="EMBL" id="BRPK01000001">
    <property type="protein sequence ID" value="GLB33529.1"/>
    <property type="molecule type" value="Genomic_DNA"/>
</dbReference>
<gene>
    <name evidence="3" type="ORF">LshimejAT787_0104130</name>
</gene>
<feature type="transmembrane region" description="Helical" evidence="1">
    <location>
        <begin position="58"/>
        <end position="77"/>
    </location>
</feature>
<keyword evidence="1" id="KW-1133">Transmembrane helix</keyword>
<dbReference type="InterPro" id="IPR045340">
    <property type="entry name" value="DUF6533"/>
</dbReference>
<name>A0A9P3PDB1_LYOSH</name>
<dbReference type="OrthoDB" id="2638860at2759"/>
<evidence type="ECO:0000313" key="3">
    <source>
        <dbReference type="EMBL" id="GLB33529.1"/>
    </source>
</evidence>
<keyword evidence="1" id="KW-0812">Transmembrane</keyword>
<keyword evidence="1" id="KW-0472">Membrane</keyword>
<dbReference type="Proteomes" id="UP001063166">
    <property type="component" value="Unassembled WGS sequence"/>
</dbReference>
<keyword evidence="4" id="KW-1185">Reference proteome</keyword>
<dbReference type="AlphaFoldDB" id="A0A9P3PDB1"/>
<organism evidence="3 4">
    <name type="scientific">Lyophyllum shimeji</name>
    <name type="common">Hon-shimeji</name>
    <name type="synonym">Tricholoma shimeji</name>
    <dbReference type="NCBI Taxonomy" id="47721"/>
    <lineage>
        <taxon>Eukaryota</taxon>
        <taxon>Fungi</taxon>
        <taxon>Dikarya</taxon>
        <taxon>Basidiomycota</taxon>
        <taxon>Agaricomycotina</taxon>
        <taxon>Agaricomycetes</taxon>
        <taxon>Agaricomycetidae</taxon>
        <taxon>Agaricales</taxon>
        <taxon>Tricholomatineae</taxon>
        <taxon>Lyophyllaceae</taxon>
        <taxon>Lyophyllum</taxon>
    </lineage>
</organism>
<accession>A0A9P3PDB1</accession>
<evidence type="ECO:0000259" key="2">
    <source>
        <dbReference type="Pfam" id="PF20151"/>
    </source>
</evidence>
<comment type="caution">
    <text evidence="3">The sequence shown here is derived from an EMBL/GenBank/DDBJ whole genome shotgun (WGS) entry which is preliminary data.</text>
</comment>